<dbReference type="Pfam" id="PF08533">
    <property type="entry name" value="Glyco_hydro_42C"/>
    <property type="match status" value="1"/>
</dbReference>
<accession>A0ABN2LER1</accession>
<dbReference type="PANTHER" id="PTHR36447">
    <property type="entry name" value="BETA-GALACTOSIDASE GANA"/>
    <property type="match status" value="1"/>
</dbReference>
<dbReference type="SUPFAM" id="SSF52317">
    <property type="entry name" value="Class I glutamine amidotransferase-like"/>
    <property type="match status" value="1"/>
</dbReference>
<sequence>MCAIAGEGVTVPAIIPRVTGLCYGGDYNPEQWPEDVWVEDVALMREAGVTLATVGVFSWAWLQPAPDRWEFGWLDRVLDLLHAGGIAVDLATATASPPPWFSTAFPASLPVTADGRVLHHGSRQAYCPSSPDYRAAALTLVERLAGRYGDHPALALWHLNNEFACHVPACFCDTSAEAFRGWLRERYGTVEALNDAWGTAFWSQRYDDWSEIIPPRATPAQHNPAQALDFRRFSSAEVLSLCVAERDLLTRLTPGVPVTTNLMPTFTGLDHWAWAPELRGEGRLVSTDHYVMGDHPASPAAQIAFAADVSRSLAAGPWLLMEHSTSAVNWQPRNFAKPPGRLVRDALGHVARGSEGAMYFQWRASVSGGERWHSGMVPHAGTDSRIWREVVELGRHLRALADVDGATVAAPVAILLDYESHWAQEQGSQPSADMTCFDEIARWHRALWRAGIAADVAHPEADLSRYPVLLAPALYALSDAGAANLTGRVAAGAHLLVGPYSGVVDEHDRVRTGGYPGALRDLLGVRIEEFYPLPAGATVALTDGAHGHVWSELGRANDARVLAAFAEGPVAGSPALTRRRHGAGTAWYVGTRLSDGFLGELLADVTAGAGVTPTLPGTPPAVEAVRRSHPDGTSFLFLLNHGDEPATVPAAGEDLLTGGVWAGPTQVPAGGVVVLREAAAAAPLSQVPAQARPAAVEAA</sequence>
<evidence type="ECO:0000256" key="1">
    <source>
        <dbReference type="ARBA" id="ARBA00001412"/>
    </source>
</evidence>
<comment type="catalytic activity">
    <reaction evidence="1 6">
        <text>Hydrolysis of terminal non-reducing beta-D-galactose residues in beta-D-galactosides.</text>
        <dbReference type="EC" id="3.2.1.23"/>
    </reaction>
</comment>
<dbReference type="PIRSF" id="PIRSF001084">
    <property type="entry name" value="B-galactosidase"/>
    <property type="match status" value="1"/>
</dbReference>
<dbReference type="InterPro" id="IPR013780">
    <property type="entry name" value="Glyco_hydro_b"/>
</dbReference>
<dbReference type="Gene3D" id="3.20.20.80">
    <property type="entry name" value="Glycosidases"/>
    <property type="match status" value="1"/>
</dbReference>
<evidence type="ECO:0000313" key="10">
    <source>
        <dbReference type="EMBL" id="GAA1785673.1"/>
    </source>
</evidence>
<dbReference type="Gene3D" id="2.60.40.1180">
    <property type="entry name" value="Golgi alpha-mannosidase II"/>
    <property type="match status" value="1"/>
</dbReference>
<feature type="domain" description="Glycoside hydrolase family 42 N-terminal" evidence="7">
    <location>
        <begin position="26"/>
        <end position="399"/>
    </location>
</feature>
<keyword evidence="4 6" id="KW-0378">Hydrolase</keyword>
<dbReference type="EC" id="3.2.1.23" evidence="3 6"/>
<comment type="similarity">
    <text evidence="2 6">Belongs to the glycosyl hydrolase 42 family.</text>
</comment>
<organism evidence="10 11">
    <name type="scientific">Luedemannella flava</name>
    <dbReference type="NCBI Taxonomy" id="349316"/>
    <lineage>
        <taxon>Bacteria</taxon>
        <taxon>Bacillati</taxon>
        <taxon>Actinomycetota</taxon>
        <taxon>Actinomycetes</taxon>
        <taxon>Micromonosporales</taxon>
        <taxon>Micromonosporaceae</taxon>
        <taxon>Luedemannella</taxon>
    </lineage>
</organism>
<gene>
    <name evidence="10" type="ORF">GCM10009682_04670</name>
</gene>
<dbReference type="EMBL" id="BAAALT010000008">
    <property type="protein sequence ID" value="GAA1785673.1"/>
    <property type="molecule type" value="Genomic_DNA"/>
</dbReference>
<dbReference type="Gene3D" id="3.40.50.880">
    <property type="match status" value="1"/>
</dbReference>
<evidence type="ECO:0000256" key="3">
    <source>
        <dbReference type="ARBA" id="ARBA00012756"/>
    </source>
</evidence>
<keyword evidence="5 6" id="KW-0326">Glycosidase</keyword>
<dbReference type="InterPro" id="IPR003476">
    <property type="entry name" value="Glyco_hydro_42"/>
</dbReference>
<dbReference type="InterPro" id="IPR029062">
    <property type="entry name" value="Class_I_gatase-like"/>
</dbReference>
<evidence type="ECO:0000259" key="9">
    <source>
        <dbReference type="Pfam" id="PF08533"/>
    </source>
</evidence>
<evidence type="ECO:0000256" key="6">
    <source>
        <dbReference type="PIRNR" id="PIRNR001084"/>
    </source>
</evidence>
<comment type="caution">
    <text evidence="10">The sequence shown here is derived from an EMBL/GenBank/DDBJ whole genome shotgun (WGS) entry which is preliminary data.</text>
</comment>
<keyword evidence="11" id="KW-1185">Reference proteome</keyword>
<evidence type="ECO:0000259" key="8">
    <source>
        <dbReference type="Pfam" id="PF08532"/>
    </source>
</evidence>
<dbReference type="SUPFAM" id="SSF51445">
    <property type="entry name" value="(Trans)glycosidases"/>
    <property type="match status" value="1"/>
</dbReference>
<evidence type="ECO:0000256" key="5">
    <source>
        <dbReference type="ARBA" id="ARBA00023295"/>
    </source>
</evidence>
<evidence type="ECO:0000256" key="4">
    <source>
        <dbReference type="ARBA" id="ARBA00022801"/>
    </source>
</evidence>
<evidence type="ECO:0000256" key="2">
    <source>
        <dbReference type="ARBA" id="ARBA00005940"/>
    </source>
</evidence>
<feature type="domain" description="Beta-galactosidase C-terminal" evidence="9">
    <location>
        <begin position="622"/>
        <end position="677"/>
    </location>
</feature>
<dbReference type="CDD" id="cd03143">
    <property type="entry name" value="A4_beta-galactosidase_middle_domain"/>
    <property type="match status" value="1"/>
</dbReference>
<proteinExistence type="inferred from homology"/>
<protein>
    <recommendedName>
        <fullName evidence="3 6">Beta-galactosidase</fullName>
        <shortName evidence="6">Beta-gal</shortName>
        <ecNumber evidence="3 6">3.2.1.23</ecNumber>
    </recommendedName>
</protein>
<dbReference type="InterPro" id="IPR017853">
    <property type="entry name" value="GH"/>
</dbReference>
<dbReference type="Pfam" id="PF02449">
    <property type="entry name" value="Glyco_hydro_42"/>
    <property type="match status" value="1"/>
</dbReference>
<dbReference type="InterPro" id="IPR013739">
    <property type="entry name" value="Beta_galactosidase_C"/>
</dbReference>
<evidence type="ECO:0000313" key="11">
    <source>
        <dbReference type="Proteomes" id="UP001500218"/>
    </source>
</evidence>
<dbReference type="InterPro" id="IPR013529">
    <property type="entry name" value="Glyco_hydro_42_N"/>
</dbReference>
<dbReference type="PANTHER" id="PTHR36447:SF1">
    <property type="entry name" value="BETA-GALACTOSIDASE GANA"/>
    <property type="match status" value="1"/>
</dbReference>
<evidence type="ECO:0000259" key="7">
    <source>
        <dbReference type="Pfam" id="PF02449"/>
    </source>
</evidence>
<reference evidence="10 11" key="1">
    <citation type="journal article" date="2019" name="Int. J. Syst. Evol. Microbiol.">
        <title>The Global Catalogue of Microorganisms (GCM) 10K type strain sequencing project: providing services to taxonomists for standard genome sequencing and annotation.</title>
        <authorList>
            <consortium name="The Broad Institute Genomics Platform"/>
            <consortium name="The Broad Institute Genome Sequencing Center for Infectious Disease"/>
            <person name="Wu L."/>
            <person name="Ma J."/>
        </authorList>
    </citation>
    <scope>NUCLEOTIDE SEQUENCE [LARGE SCALE GENOMIC DNA]</scope>
    <source>
        <strain evidence="10 11">JCM 13250</strain>
    </source>
</reference>
<dbReference type="Pfam" id="PF08532">
    <property type="entry name" value="Glyco_hydro_42M"/>
    <property type="match status" value="1"/>
</dbReference>
<dbReference type="Proteomes" id="UP001500218">
    <property type="component" value="Unassembled WGS sequence"/>
</dbReference>
<feature type="domain" description="Beta-galactosidase trimerisation" evidence="8">
    <location>
        <begin position="410"/>
        <end position="610"/>
    </location>
</feature>
<name>A0ABN2LER1_9ACTN</name>
<dbReference type="InterPro" id="IPR013738">
    <property type="entry name" value="Beta_galactosidase_Trimer"/>
</dbReference>